<evidence type="ECO:0000259" key="5">
    <source>
        <dbReference type="PROSITE" id="PS50835"/>
    </source>
</evidence>
<dbReference type="GO" id="GO:0043005">
    <property type="term" value="C:neuron projection"/>
    <property type="evidence" value="ECO:0007669"/>
    <property type="project" value="TreeGrafter"/>
</dbReference>
<dbReference type="InterPro" id="IPR013098">
    <property type="entry name" value="Ig_I-set"/>
</dbReference>
<dbReference type="InterPro" id="IPR007110">
    <property type="entry name" value="Ig-like_dom"/>
</dbReference>
<dbReference type="FunFam" id="2.60.40.10:FF:001377">
    <property type="entry name" value="Matrix remodeling associated 5"/>
    <property type="match status" value="1"/>
</dbReference>
<feature type="domain" description="Ig-like" evidence="5">
    <location>
        <begin position="359"/>
        <end position="456"/>
    </location>
</feature>
<accession>A0A8C9XBE7</accession>
<dbReference type="Proteomes" id="UP000694568">
    <property type="component" value="Unplaced"/>
</dbReference>
<evidence type="ECO:0000256" key="2">
    <source>
        <dbReference type="ARBA" id="ARBA00022737"/>
    </source>
</evidence>
<dbReference type="Gene3D" id="2.60.40.10">
    <property type="entry name" value="Immunoglobulins"/>
    <property type="match status" value="7"/>
</dbReference>
<dbReference type="FunFam" id="2.60.40.10:FF:000621">
    <property type="entry name" value="Immunoglobulin superfamily member 10"/>
    <property type="match status" value="1"/>
</dbReference>
<dbReference type="InterPro" id="IPR013783">
    <property type="entry name" value="Ig-like_fold"/>
</dbReference>
<feature type="domain" description="Ig-like" evidence="5">
    <location>
        <begin position="131"/>
        <end position="261"/>
    </location>
</feature>
<feature type="domain" description="Ig-like" evidence="5">
    <location>
        <begin position="461"/>
        <end position="548"/>
    </location>
</feature>
<dbReference type="FunFam" id="2.60.40.10:FF:001306">
    <property type="entry name" value="Matrix remodeling associated 5"/>
    <property type="match status" value="1"/>
</dbReference>
<keyword evidence="4" id="KW-0393">Immunoglobulin domain</keyword>
<gene>
    <name evidence="6" type="primary">mxra5a</name>
</gene>
<sequence>PSLSSSAWLGLRGAQPHIRWITPNGVQLIASQFVNGRKLGVFPNGTLYIQGLGQGNAGRYECSASNAVASSTRTVSLSIRRNPSSAKAHITSSSPQRIDVIYGGRLLLNCVAAGVPEPRIIWRTPSKNFDPRIKVFPNGTITVHSVTDKDSGDYLCVARNKMGDDYVQLRVDVLTRPSIRVFYGETVTLRCNAKGEPTPVVTWISPTNRVIAPAMDKYQVLDDGTLVVQKVQRFDDGNYTCMSRNNAGQDHKVIRLEVLVTSPMINGLKGTLNAIKVTAVADQRTLVDCIAEGMPIPRIMWVLPGNVILPAPYYSNRMTVHPNGTLEIRLAKRTDSGQLACIARNEGGEVKLIVNLDIKEVVERAQIRGTNTDNLSLTVGNAVTLNCSFEGSTLPHVTWILPNGTPLHSGAQFSKFFHRPNDGSLIISNPSIAEAGMYRCLGRNSRGLVERTFTLSPGKKPEIINRYNSPVSVVNGEGLLLHCLTNAKPFRLTWTLPSGVVLNRPQRAGRYAVLANGTLSIHQVSVYDRGLYGCRAANEYGSSQLSVSVIVMAYPPRITNGPPSVTYAKHGVAVQLNCVATGIPRVEVAWETPDKTRLAVSAQPRLFGNKYLHPQGSLVIQNPTQRDAGVYRCTARNAIGKDSKATILNVF</sequence>
<feature type="domain" description="Ig-like" evidence="5">
    <location>
        <begin position="263"/>
        <end position="355"/>
    </location>
</feature>
<dbReference type="SMART" id="SM00409">
    <property type="entry name" value="IG"/>
    <property type="match status" value="7"/>
</dbReference>
<dbReference type="Pfam" id="PF07679">
    <property type="entry name" value="I-set"/>
    <property type="match status" value="3"/>
</dbReference>
<evidence type="ECO:0000256" key="1">
    <source>
        <dbReference type="ARBA" id="ARBA00022729"/>
    </source>
</evidence>
<organism evidence="6 7">
    <name type="scientific">Sander lucioperca</name>
    <name type="common">Pike-perch</name>
    <name type="synonym">Perca lucioperca</name>
    <dbReference type="NCBI Taxonomy" id="283035"/>
    <lineage>
        <taxon>Eukaryota</taxon>
        <taxon>Metazoa</taxon>
        <taxon>Chordata</taxon>
        <taxon>Craniata</taxon>
        <taxon>Vertebrata</taxon>
        <taxon>Euteleostomi</taxon>
        <taxon>Actinopterygii</taxon>
        <taxon>Neopterygii</taxon>
        <taxon>Teleostei</taxon>
        <taxon>Neoteleostei</taxon>
        <taxon>Acanthomorphata</taxon>
        <taxon>Eupercaria</taxon>
        <taxon>Perciformes</taxon>
        <taxon>Percoidei</taxon>
        <taxon>Percidae</taxon>
        <taxon>Luciopercinae</taxon>
        <taxon>Sander</taxon>
    </lineage>
</organism>
<reference evidence="6" key="1">
    <citation type="submission" date="2025-08" db="UniProtKB">
        <authorList>
            <consortium name="Ensembl"/>
        </authorList>
    </citation>
    <scope>IDENTIFICATION</scope>
</reference>
<dbReference type="Pfam" id="PF13927">
    <property type="entry name" value="Ig_3"/>
    <property type="match status" value="3"/>
</dbReference>
<dbReference type="InterPro" id="IPR051170">
    <property type="entry name" value="Neural/epithelial_adhesion"/>
</dbReference>
<keyword evidence="3" id="KW-1015">Disulfide bond</keyword>
<proteinExistence type="predicted"/>
<keyword evidence="2" id="KW-0677">Repeat</keyword>
<evidence type="ECO:0000256" key="4">
    <source>
        <dbReference type="ARBA" id="ARBA00023319"/>
    </source>
</evidence>
<keyword evidence="7" id="KW-1185">Reference proteome</keyword>
<protein>
    <submittedName>
        <fullName evidence="6">Matrix remodeling associated 5</fullName>
    </submittedName>
</protein>
<dbReference type="InterPro" id="IPR036179">
    <property type="entry name" value="Ig-like_dom_sf"/>
</dbReference>
<reference evidence="6" key="2">
    <citation type="submission" date="2025-09" db="UniProtKB">
        <authorList>
            <consortium name="Ensembl"/>
        </authorList>
    </citation>
    <scope>IDENTIFICATION</scope>
</reference>
<evidence type="ECO:0000313" key="7">
    <source>
        <dbReference type="Proteomes" id="UP000694568"/>
    </source>
</evidence>
<keyword evidence="1" id="KW-0732">Signal</keyword>
<dbReference type="PANTHER" id="PTHR12231:SF261">
    <property type="entry name" value="IG-LIKE DOMAIN-CONTAINING PROTEIN"/>
    <property type="match status" value="1"/>
</dbReference>
<name>A0A8C9XBE7_SANLU</name>
<dbReference type="InterPro" id="IPR003599">
    <property type="entry name" value="Ig_sub"/>
</dbReference>
<dbReference type="Ensembl" id="ENSSLUT00000007383.1">
    <property type="protein sequence ID" value="ENSSLUP00000007176.1"/>
    <property type="gene ID" value="ENSSLUG00000003163.1"/>
</dbReference>
<dbReference type="SUPFAM" id="SSF48726">
    <property type="entry name" value="Immunoglobulin"/>
    <property type="match status" value="7"/>
</dbReference>
<dbReference type="SMART" id="SM00408">
    <property type="entry name" value="IGc2"/>
    <property type="match status" value="6"/>
</dbReference>
<feature type="domain" description="Ig-like" evidence="5">
    <location>
        <begin position="1"/>
        <end position="78"/>
    </location>
</feature>
<feature type="domain" description="Ig-like" evidence="5">
    <location>
        <begin position="556"/>
        <end position="649"/>
    </location>
</feature>
<dbReference type="CDD" id="cd00096">
    <property type="entry name" value="Ig"/>
    <property type="match status" value="2"/>
</dbReference>
<evidence type="ECO:0000256" key="3">
    <source>
        <dbReference type="ARBA" id="ARBA00023157"/>
    </source>
</evidence>
<dbReference type="PROSITE" id="PS50835">
    <property type="entry name" value="IG_LIKE"/>
    <property type="match status" value="6"/>
</dbReference>
<dbReference type="PANTHER" id="PTHR12231">
    <property type="entry name" value="CTX-RELATED TYPE I TRANSMEMBRANE PROTEIN"/>
    <property type="match status" value="1"/>
</dbReference>
<dbReference type="AlphaFoldDB" id="A0A8C9XBE7"/>
<evidence type="ECO:0000313" key="6">
    <source>
        <dbReference type="Ensembl" id="ENSSLUP00000007176.1"/>
    </source>
</evidence>
<dbReference type="GeneTree" id="ENSGT00940000159942"/>
<dbReference type="InterPro" id="IPR003598">
    <property type="entry name" value="Ig_sub2"/>
</dbReference>